<keyword evidence="4 9" id="KW-1015">Disulfide bond</keyword>
<evidence type="ECO:0000256" key="3">
    <source>
        <dbReference type="ARBA" id="ARBA00022982"/>
    </source>
</evidence>
<name>C7R5C2_JONDD</name>
<dbReference type="OrthoDB" id="9790390at2"/>
<dbReference type="GO" id="GO:0005829">
    <property type="term" value="C:cytosol"/>
    <property type="evidence" value="ECO:0007669"/>
    <property type="project" value="TreeGrafter"/>
</dbReference>
<evidence type="ECO:0000256" key="2">
    <source>
        <dbReference type="ARBA" id="ARBA00022448"/>
    </source>
</evidence>
<dbReference type="AlphaFoldDB" id="C7R5C2"/>
<dbReference type="GO" id="GO:0015035">
    <property type="term" value="F:protein-disulfide reductase activity"/>
    <property type="evidence" value="ECO:0007669"/>
    <property type="project" value="UniProtKB-UniRule"/>
</dbReference>
<dbReference type="Gene3D" id="3.40.30.10">
    <property type="entry name" value="Glutaredoxin"/>
    <property type="match status" value="1"/>
</dbReference>
<feature type="active site" description="Nucleophile" evidence="8">
    <location>
        <position position="33"/>
    </location>
</feature>
<dbReference type="NCBIfam" id="TIGR01068">
    <property type="entry name" value="thioredoxin"/>
    <property type="match status" value="1"/>
</dbReference>
<keyword evidence="2" id="KW-0813">Transport</keyword>
<dbReference type="PANTHER" id="PTHR45663">
    <property type="entry name" value="GEO12009P1"/>
    <property type="match status" value="1"/>
</dbReference>
<dbReference type="PROSITE" id="PS51352">
    <property type="entry name" value="THIOREDOXIN_2"/>
    <property type="match status" value="1"/>
</dbReference>
<proteinExistence type="inferred from homology"/>
<protein>
    <recommendedName>
        <fullName evidence="6 7">Thioredoxin</fullName>
    </recommendedName>
</protein>
<feature type="active site" description="Nucleophile" evidence="8">
    <location>
        <position position="30"/>
    </location>
</feature>
<evidence type="ECO:0000256" key="4">
    <source>
        <dbReference type="ARBA" id="ARBA00023157"/>
    </source>
</evidence>
<dbReference type="PRINTS" id="PR00421">
    <property type="entry name" value="THIOREDOXIN"/>
</dbReference>
<dbReference type="eggNOG" id="COG3118">
    <property type="taxonomic scope" value="Bacteria"/>
</dbReference>
<feature type="site" description="Deprotonates C-terminal active site Cys" evidence="8">
    <location>
        <position position="24"/>
    </location>
</feature>
<evidence type="ECO:0000313" key="11">
    <source>
        <dbReference type="EMBL" id="ACV07800.1"/>
    </source>
</evidence>
<comment type="similarity">
    <text evidence="1 7">Belongs to the thioredoxin family.</text>
</comment>
<organism evidence="11 12">
    <name type="scientific">Jonesia denitrificans (strain ATCC 14870 / DSM 20603 / BCRC 15368 / CIP 55.134 / JCM 11481 / NBRC 15587 / NCTC 10816 / Prevot 55134)</name>
    <name type="common">Listeria denitrificans</name>
    <dbReference type="NCBI Taxonomy" id="471856"/>
    <lineage>
        <taxon>Bacteria</taxon>
        <taxon>Bacillati</taxon>
        <taxon>Actinomycetota</taxon>
        <taxon>Actinomycetes</taxon>
        <taxon>Micrococcales</taxon>
        <taxon>Jonesiaceae</taxon>
        <taxon>Jonesia</taxon>
    </lineage>
</organism>
<sequence>MATVEITADNFRDHVSDKGIVLLDFWAAWCGPCQRFGPIFEKASEKHPDITFGKIDTDAQQELAAGFGITSIPTLYAFRDGVIVYSEPGAINGKQLDSLIEQIEALDMEKIHADIAEQQANAAS</sequence>
<evidence type="ECO:0000256" key="6">
    <source>
        <dbReference type="NCBIfam" id="TIGR01068"/>
    </source>
</evidence>
<dbReference type="SUPFAM" id="SSF52833">
    <property type="entry name" value="Thioredoxin-like"/>
    <property type="match status" value="1"/>
</dbReference>
<dbReference type="InterPro" id="IPR017937">
    <property type="entry name" value="Thioredoxin_CS"/>
</dbReference>
<evidence type="ECO:0000256" key="7">
    <source>
        <dbReference type="PIRNR" id="PIRNR000077"/>
    </source>
</evidence>
<keyword evidence="12" id="KW-1185">Reference proteome</keyword>
<dbReference type="PANTHER" id="PTHR45663:SF40">
    <property type="entry name" value="THIOREDOXIN 2"/>
    <property type="match status" value="1"/>
</dbReference>
<feature type="domain" description="Thioredoxin" evidence="10">
    <location>
        <begin position="1"/>
        <end position="105"/>
    </location>
</feature>
<dbReference type="PIRSF" id="PIRSF000077">
    <property type="entry name" value="Thioredoxin"/>
    <property type="match status" value="1"/>
</dbReference>
<dbReference type="InterPro" id="IPR036249">
    <property type="entry name" value="Thioredoxin-like_sf"/>
</dbReference>
<gene>
    <name evidence="11" type="ordered locus">Jden_0125</name>
</gene>
<feature type="site" description="Contributes to redox potential value" evidence="8">
    <location>
        <position position="32"/>
    </location>
</feature>
<dbReference type="STRING" id="471856.Jden_0125"/>
<evidence type="ECO:0000256" key="1">
    <source>
        <dbReference type="ARBA" id="ARBA00008987"/>
    </source>
</evidence>
<dbReference type="PROSITE" id="PS00194">
    <property type="entry name" value="THIOREDOXIN_1"/>
    <property type="match status" value="1"/>
</dbReference>
<evidence type="ECO:0000256" key="5">
    <source>
        <dbReference type="ARBA" id="ARBA00023284"/>
    </source>
</evidence>
<dbReference type="RefSeq" id="WP_012805905.1">
    <property type="nucleotide sequence ID" value="NC_013174.1"/>
</dbReference>
<reference evidence="11 12" key="1">
    <citation type="journal article" date="2009" name="Stand. Genomic Sci.">
        <title>Complete genome sequence of Jonesia denitrificans type strain (Prevot 55134).</title>
        <authorList>
            <person name="Pukall R."/>
            <person name="Gehrich-Schroter G."/>
            <person name="Lapidus A."/>
            <person name="Nolan M."/>
            <person name="Glavina Del Rio T."/>
            <person name="Lucas S."/>
            <person name="Chen F."/>
            <person name="Tice H."/>
            <person name="Pitluck S."/>
            <person name="Cheng J.F."/>
            <person name="Copeland A."/>
            <person name="Saunders E."/>
            <person name="Brettin T."/>
            <person name="Detter J.C."/>
            <person name="Bruce D."/>
            <person name="Goodwin L."/>
            <person name="Pati A."/>
            <person name="Ivanova N."/>
            <person name="Mavromatis K."/>
            <person name="Ovchinnikova G."/>
            <person name="Chen A."/>
            <person name="Palaniappan K."/>
            <person name="Land M."/>
            <person name="Hauser L."/>
            <person name="Chang Y.J."/>
            <person name="Jeffries C.D."/>
            <person name="Chain P."/>
            <person name="Goker M."/>
            <person name="Bristow J."/>
            <person name="Eisen J.A."/>
            <person name="Markowitz V."/>
            <person name="Hugenholtz P."/>
            <person name="Kyrpides N.C."/>
            <person name="Klenk H.P."/>
            <person name="Han C."/>
        </authorList>
    </citation>
    <scope>NUCLEOTIDE SEQUENCE [LARGE SCALE GENOMIC DNA]</scope>
    <source>
        <strain evidence="12">ATCC 14870 / DSM 20603 / BCRC 15368 / CIP 55.134 / JCM 11481 / NBRC 15587 / NCTC 10816 / Prevot 55134</strain>
    </source>
</reference>
<dbReference type="EMBL" id="CP001706">
    <property type="protein sequence ID" value="ACV07800.1"/>
    <property type="molecule type" value="Genomic_DNA"/>
</dbReference>
<dbReference type="KEGG" id="jde:Jden_0125"/>
<accession>C7R5C2</accession>
<evidence type="ECO:0000256" key="9">
    <source>
        <dbReference type="PIRSR" id="PIRSR000077-4"/>
    </source>
</evidence>
<keyword evidence="3" id="KW-0249">Electron transport</keyword>
<evidence type="ECO:0000313" key="12">
    <source>
        <dbReference type="Proteomes" id="UP000000628"/>
    </source>
</evidence>
<dbReference type="CDD" id="cd02947">
    <property type="entry name" value="TRX_family"/>
    <property type="match status" value="1"/>
</dbReference>
<dbReference type="Pfam" id="PF00085">
    <property type="entry name" value="Thioredoxin"/>
    <property type="match status" value="1"/>
</dbReference>
<evidence type="ECO:0000256" key="8">
    <source>
        <dbReference type="PIRSR" id="PIRSR000077-1"/>
    </source>
</evidence>
<feature type="disulfide bond" description="Redox-active" evidence="9">
    <location>
        <begin position="30"/>
        <end position="33"/>
    </location>
</feature>
<dbReference type="InterPro" id="IPR013766">
    <property type="entry name" value="Thioredoxin_domain"/>
</dbReference>
<keyword evidence="5 9" id="KW-0676">Redox-active center</keyword>
<dbReference type="InterPro" id="IPR005746">
    <property type="entry name" value="Thioredoxin"/>
</dbReference>
<feature type="site" description="Contributes to redox potential value" evidence="8">
    <location>
        <position position="31"/>
    </location>
</feature>
<dbReference type="HOGENOM" id="CLU_090389_10_4_11"/>
<evidence type="ECO:0000259" key="10">
    <source>
        <dbReference type="PROSITE" id="PS51352"/>
    </source>
</evidence>
<dbReference type="Proteomes" id="UP000000628">
    <property type="component" value="Chromosome"/>
</dbReference>